<dbReference type="PANTHER" id="PTHR11211">
    <property type="entry name" value="IROQUOIS-CLASS HOMEODOMAIN PROTEIN IRX"/>
    <property type="match status" value="1"/>
</dbReference>
<dbReference type="GO" id="GO:0005634">
    <property type="term" value="C:nucleus"/>
    <property type="evidence" value="ECO:0007669"/>
    <property type="project" value="UniProtKB-SubCell"/>
</dbReference>
<feature type="region of interest" description="Disordered" evidence="7">
    <location>
        <begin position="1"/>
        <end position="24"/>
    </location>
</feature>
<dbReference type="InterPro" id="IPR008422">
    <property type="entry name" value="KN_HD"/>
</dbReference>
<dbReference type="EMBL" id="JAIWYP010000008">
    <property type="protein sequence ID" value="KAH3784726.1"/>
    <property type="molecule type" value="Genomic_DNA"/>
</dbReference>
<feature type="compositionally biased region" description="Low complexity" evidence="7">
    <location>
        <begin position="14"/>
        <end position="24"/>
    </location>
</feature>
<dbReference type="GO" id="GO:0048468">
    <property type="term" value="P:cell development"/>
    <property type="evidence" value="ECO:0007669"/>
    <property type="project" value="TreeGrafter"/>
</dbReference>
<keyword evidence="10" id="KW-1185">Reference proteome</keyword>
<evidence type="ECO:0000256" key="4">
    <source>
        <dbReference type="ARBA" id="ARBA00023155"/>
    </source>
</evidence>
<evidence type="ECO:0000256" key="5">
    <source>
        <dbReference type="ARBA" id="ARBA00023242"/>
    </source>
</evidence>
<dbReference type="Gene3D" id="1.10.10.60">
    <property type="entry name" value="Homeodomain-like"/>
    <property type="match status" value="1"/>
</dbReference>
<comment type="similarity">
    <text evidence="2">Belongs to the TALE/IRO homeobox family.</text>
</comment>
<sequence>MSYGSATSLGRPVTAHTSTSTSLRTSASKMIFTPSRIMTSSSRCCETGRPVMIDPVTGQTICSCQLKTGVPAYLARVPSLPETMYGSGMASQFSPNLLTSTDASSAFYQMRLKTERGADGPKMATSGTHAPFYLEQLMAAHPYNSLYAGFDLNSARRKNATRETTSALKAWLYEHRKNPYPTKGEKIMLAIITRMTLTQVSTWFANARRRLKKESKMGDKDINFDDIDVDDDKYDKSKTTSQSESDPCDSPINATDLSDISDAEDVSPSFRPSRACAHRIFSPEQRFDYATEERHLPADQTHPTFEANREENSSEDSSAVQSSSCKSDTSSDCQIKDTKRQSATMNENAPIVKPKIWSISEIISPKIIS</sequence>
<name>A0A9D4ES06_DREPO</name>
<feature type="DNA-binding region" description="Homeobox" evidence="6">
    <location>
        <begin position="153"/>
        <end position="215"/>
    </location>
</feature>
<organism evidence="9 10">
    <name type="scientific">Dreissena polymorpha</name>
    <name type="common">Zebra mussel</name>
    <name type="synonym">Mytilus polymorpha</name>
    <dbReference type="NCBI Taxonomy" id="45954"/>
    <lineage>
        <taxon>Eukaryota</taxon>
        <taxon>Metazoa</taxon>
        <taxon>Spiralia</taxon>
        <taxon>Lophotrochozoa</taxon>
        <taxon>Mollusca</taxon>
        <taxon>Bivalvia</taxon>
        <taxon>Autobranchia</taxon>
        <taxon>Heteroconchia</taxon>
        <taxon>Euheterodonta</taxon>
        <taxon>Imparidentia</taxon>
        <taxon>Neoheterodontei</taxon>
        <taxon>Myida</taxon>
        <taxon>Dreissenoidea</taxon>
        <taxon>Dreissenidae</taxon>
        <taxon>Dreissena</taxon>
    </lineage>
</organism>
<proteinExistence type="inferred from homology"/>
<dbReference type="FunFam" id="1.10.10.60:FF:000003">
    <property type="entry name" value="Iroquois-class homeobox protein IRX"/>
    <property type="match status" value="1"/>
</dbReference>
<dbReference type="InterPro" id="IPR009057">
    <property type="entry name" value="Homeodomain-like_sf"/>
</dbReference>
<gene>
    <name evidence="9" type="ORF">DPMN_162691</name>
</gene>
<evidence type="ECO:0000313" key="10">
    <source>
        <dbReference type="Proteomes" id="UP000828390"/>
    </source>
</evidence>
<dbReference type="PROSITE" id="PS00027">
    <property type="entry name" value="HOMEOBOX_1"/>
    <property type="match status" value="1"/>
</dbReference>
<dbReference type="SMART" id="SM00389">
    <property type="entry name" value="HOX"/>
    <property type="match status" value="1"/>
</dbReference>
<evidence type="ECO:0000256" key="1">
    <source>
        <dbReference type="ARBA" id="ARBA00004123"/>
    </source>
</evidence>
<dbReference type="PANTHER" id="PTHR11211:SF40">
    <property type="entry name" value="MIRROR, ISOFORM C"/>
    <property type="match status" value="1"/>
</dbReference>
<dbReference type="GO" id="GO:0000981">
    <property type="term" value="F:DNA-binding transcription factor activity, RNA polymerase II-specific"/>
    <property type="evidence" value="ECO:0007669"/>
    <property type="project" value="InterPro"/>
</dbReference>
<evidence type="ECO:0000256" key="3">
    <source>
        <dbReference type="ARBA" id="ARBA00023125"/>
    </source>
</evidence>
<dbReference type="Pfam" id="PF05920">
    <property type="entry name" value="Homeobox_KN"/>
    <property type="match status" value="1"/>
</dbReference>
<reference evidence="9" key="2">
    <citation type="submission" date="2020-11" db="EMBL/GenBank/DDBJ databases">
        <authorList>
            <person name="McCartney M.A."/>
            <person name="Auch B."/>
            <person name="Kono T."/>
            <person name="Mallez S."/>
            <person name="Becker A."/>
            <person name="Gohl D.M."/>
            <person name="Silverstein K.A.T."/>
            <person name="Koren S."/>
            <person name="Bechman K.B."/>
            <person name="Herman A."/>
            <person name="Abrahante J.E."/>
            <person name="Garbe J."/>
        </authorList>
    </citation>
    <scope>NUCLEOTIDE SEQUENCE</scope>
    <source>
        <strain evidence="9">Duluth1</strain>
        <tissue evidence="9">Whole animal</tissue>
    </source>
</reference>
<dbReference type="GO" id="GO:0000978">
    <property type="term" value="F:RNA polymerase II cis-regulatory region sequence-specific DNA binding"/>
    <property type="evidence" value="ECO:0007669"/>
    <property type="project" value="TreeGrafter"/>
</dbReference>
<feature type="region of interest" description="Disordered" evidence="7">
    <location>
        <begin position="296"/>
        <end position="346"/>
    </location>
</feature>
<keyword evidence="4 6" id="KW-0371">Homeobox</keyword>
<dbReference type="PROSITE" id="PS50071">
    <property type="entry name" value="HOMEOBOX_2"/>
    <property type="match status" value="1"/>
</dbReference>
<evidence type="ECO:0000256" key="2">
    <source>
        <dbReference type="ARBA" id="ARBA00008446"/>
    </source>
</evidence>
<evidence type="ECO:0000259" key="8">
    <source>
        <dbReference type="PROSITE" id="PS50071"/>
    </source>
</evidence>
<dbReference type="InterPro" id="IPR017970">
    <property type="entry name" value="Homeobox_CS"/>
</dbReference>
<keyword evidence="3 6" id="KW-0238">DNA-binding</keyword>
<dbReference type="GO" id="GO:0030182">
    <property type="term" value="P:neuron differentiation"/>
    <property type="evidence" value="ECO:0007669"/>
    <property type="project" value="TreeGrafter"/>
</dbReference>
<feature type="compositionally biased region" description="Low complexity" evidence="7">
    <location>
        <begin position="315"/>
        <end position="333"/>
    </location>
</feature>
<evidence type="ECO:0000313" key="9">
    <source>
        <dbReference type="EMBL" id="KAH3784726.1"/>
    </source>
</evidence>
<protein>
    <recommendedName>
        <fullName evidence="8">Homeobox domain-containing protein</fullName>
    </recommendedName>
</protein>
<dbReference type="CDD" id="cd00086">
    <property type="entry name" value="homeodomain"/>
    <property type="match status" value="1"/>
</dbReference>
<dbReference type="InterPro" id="IPR001356">
    <property type="entry name" value="HD"/>
</dbReference>
<accession>A0A9D4ES06</accession>
<evidence type="ECO:0000256" key="7">
    <source>
        <dbReference type="SAM" id="MobiDB-lite"/>
    </source>
</evidence>
<dbReference type="OrthoDB" id="6142706at2759"/>
<comment type="subcellular location">
    <subcellularLocation>
        <location evidence="1 6">Nucleus</location>
    </subcellularLocation>
</comment>
<feature type="domain" description="Homeobox" evidence="8">
    <location>
        <begin position="151"/>
        <end position="214"/>
    </location>
</feature>
<dbReference type="AlphaFoldDB" id="A0A9D4ES06"/>
<evidence type="ECO:0000256" key="6">
    <source>
        <dbReference type="PROSITE-ProRule" id="PRU00108"/>
    </source>
</evidence>
<feature type="region of interest" description="Disordered" evidence="7">
    <location>
        <begin position="220"/>
        <end position="271"/>
    </location>
</feature>
<keyword evidence="5 6" id="KW-0539">Nucleus</keyword>
<dbReference type="SUPFAM" id="SSF46689">
    <property type="entry name" value="Homeodomain-like"/>
    <property type="match status" value="1"/>
</dbReference>
<dbReference type="Proteomes" id="UP000828390">
    <property type="component" value="Unassembled WGS sequence"/>
</dbReference>
<comment type="caution">
    <text evidence="9">The sequence shown here is derived from an EMBL/GenBank/DDBJ whole genome shotgun (WGS) entry which is preliminary data.</text>
</comment>
<reference evidence="9" key="1">
    <citation type="journal article" date="2019" name="bioRxiv">
        <title>The Genome of the Zebra Mussel, Dreissena polymorpha: A Resource for Invasive Species Research.</title>
        <authorList>
            <person name="McCartney M.A."/>
            <person name="Auch B."/>
            <person name="Kono T."/>
            <person name="Mallez S."/>
            <person name="Zhang Y."/>
            <person name="Obille A."/>
            <person name="Becker A."/>
            <person name="Abrahante J.E."/>
            <person name="Garbe J."/>
            <person name="Badalamenti J.P."/>
            <person name="Herman A."/>
            <person name="Mangelson H."/>
            <person name="Liachko I."/>
            <person name="Sullivan S."/>
            <person name="Sone E.D."/>
            <person name="Koren S."/>
            <person name="Silverstein K.A.T."/>
            <person name="Beckman K.B."/>
            <person name="Gohl D.M."/>
        </authorList>
    </citation>
    <scope>NUCLEOTIDE SEQUENCE</scope>
    <source>
        <strain evidence="9">Duluth1</strain>
        <tissue evidence="9">Whole animal</tissue>
    </source>
</reference>